<sequence length="117" mass="13416">MAECELSQPRLRKAWTKNNSTPIVRSLLPDANISVLKGRFLEAQCHTPACPPWMLLYAPFHYLETPPSFQKHFPALQVGKLPINEHPLANFKNLQMRRSGPISGPTRTRIEPYLHFL</sequence>
<keyword evidence="2" id="KW-1185">Reference proteome</keyword>
<reference evidence="1 2" key="1">
    <citation type="submission" date="2016-10" db="EMBL/GenBank/DDBJ databases">
        <authorList>
            <person name="de Groot N.N."/>
        </authorList>
    </citation>
    <scope>NUCLEOTIDE SEQUENCE [LARGE SCALE GENOMIC DNA]</scope>
    <source>
        <strain evidence="1 2">GAS232</strain>
    </source>
</reference>
<protein>
    <submittedName>
        <fullName evidence="1">Uncharacterized protein</fullName>
    </submittedName>
</protein>
<name>A0A1G7GDY0_9BACT</name>
<organism evidence="1 2">
    <name type="scientific">Terriglobus roseus</name>
    <dbReference type="NCBI Taxonomy" id="392734"/>
    <lineage>
        <taxon>Bacteria</taxon>
        <taxon>Pseudomonadati</taxon>
        <taxon>Acidobacteriota</taxon>
        <taxon>Terriglobia</taxon>
        <taxon>Terriglobales</taxon>
        <taxon>Acidobacteriaceae</taxon>
        <taxon>Terriglobus</taxon>
    </lineage>
</organism>
<dbReference type="AlphaFoldDB" id="A0A1G7GDY0"/>
<proteinExistence type="predicted"/>
<dbReference type="Proteomes" id="UP000182427">
    <property type="component" value="Chromosome I"/>
</dbReference>
<evidence type="ECO:0000313" key="2">
    <source>
        <dbReference type="Proteomes" id="UP000182427"/>
    </source>
</evidence>
<accession>A0A1G7GDY0</accession>
<dbReference type="EMBL" id="LT629690">
    <property type="protein sequence ID" value="SDE86340.1"/>
    <property type="molecule type" value="Genomic_DNA"/>
</dbReference>
<gene>
    <name evidence="1" type="ORF">SAMN05444167_0662</name>
</gene>
<evidence type="ECO:0000313" key="1">
    <source>
        <dbReference type="EMBL" id="SDE86340.1"/>
    </source>
</evidence>